<dbReference type="Gene3D" id="1.10.10.1450">
    <property type="match status" value="1"/>
</dbReference>
<sequence length="125" mass="14298">MGKNILLEHKKYTGLQNSGFQFRFFSNIKFCFVINKCQTCTSDKLEKCVHTVVIMSKFILHKEHSQTALIFCFHLKKTAAESYDCLEKLMVNMLHPKTHVNDGFGASKVVTSMSQTRNMENTKAA</sequence>
<organism evidence="1 2">
    <name type="scientific">Stegodyphus mimosarum</name>
    <name type="common">African social velvet spider</name>
    <dbReference type="NCBI Taxonomy" id="407821"/>
    <lineage>
        <taxon>Eukaryota</taxon>
        <taxon>Metazoa</taxon>
        <taxon>Ecdysozoa</taxon>
        <taxon>Arthropoda</taxon>
        <taxon>Chelicerata</taxon>
        <taxon>Arachnida</taxon>
        <taxon>Araneae</taxon>
        <taxon>Araneomorphae</taxon>
        <taxon>Entelegynae</taxon>
        <taxon>Eresoidea</taxon>
        <taxon>Eresidae</taxon>
        <taxon>Stegodyphus</taxon>
    </lineage>
</organism>
<keyword evidence="2" id="KW-1185">Reference proteome</keyword>
<dbReference type="Proteomes" id="UP000054359">
    <property type="component" value="Unassembled WGS sequence"/>
</dbReference>
<feature type="non-terminal residue" evidence="1">
    <location>
        <position position="125"/>
    </location>
</feature>
<accession>A0A087T7N2</accession>
<name>A0A087T7N2_STEMI</name>
<dbReference type="AlphaFoldDB" id="A0A087T7N2"/>
<gene>
    <name evidence="1" type="ORF">X975_02379</name>
</gene>
<dbReference type="OrthoDB" id="616263at2759"/>
<proteinExistence type="predicted"/>
<reference evidence="1 2" key="1">
    <citation type="submission" date="2013-11" db="EMBL/GenBank/DDBJ databases">
        <title>Genome sequencing of Stegodyphus mimosarum.</title>
        <authorList>
            <person name="Bechsgaard J."/>
        </authorList>
    </citation>
    <scope>NUCLEOTIDE SEQUENCE [LARGE SCALE GENOMIC DNA]</scope>
</reference>
<evidence type="ECO:0000313" key="2">
    <source>
        <dbReference type="Proteomes" id="UP000054359"/>
    </source>
</evidence>
<protein>
    <submittedName>
        <fullName evidence="1">Uncharacterized protein</fullName>
    </submittedName>
</protein>
<dbReference type="EMBL" id="KK113828">
    <property type="protein sequence ID" value="KFM61121.1"/>
    <property type="molecule type" value="Genomic_DNA"/>
</dbReference>
<evidence type="ECO:0000313" key="1">
    <source>
        <dbReference type="EMBL" id="KFM61121.1"/>
    </source>
</evidence>